<dbReference type="GO" id="GO:0008320">
    <property type="term" value="F:protein transmembrane transporter activity"/>
    <property type="evidence" value="ECO:0007669"/>
    <property type="project" value="UniProtKB-UniRule"/>
</dbReference>
<dbReference type="NCBIfam" id="NF001854">
    <property type="entry name" value="PRK00575.1"/>
    <property type="match status" value="1"/>
</dbReference>
<keyword evidence="12" id="KW-1185">Reference proteome</keyword>
<evidence type="ECO:0000256" key="4">
    <source>
        <dbReference type="ARBA" id="ARBA00022692"/>
    </source>
</evidence>
<evidence type="ECO:0000256" key="10">
    <source>
        <dbReference type="SAM" id="MobiDB-lite"/>
    </source>
</evidence>
<evidence type="ECO:0000256" key="6">
    <source>
        <dbReference type="ARBA" id="ARBA00022989"/>
    </source>
</evidence>
<evidence type="ECO:0000256" key="7">
    <source>
        <dbReference type="ARBA" id="ARBA00023010"/>
    </source>
</evidence>
<keyword evidence="6 9" id="KW-1133">Transmembrane helix</keyword>
<keyword evidence="8 9" id="KW-0472">Membrane</keyword>
<dbReference type="GO" id="GO:0043953">
    <property type="term" value="P:protein transport by the Tat complex"/>
    <property type="evidence" value="ECO:0007669"/>
    <property type="project" value="UniProtKB-UniRule"/>
</dbReference>
<feature type="region of interest" description="Disordered" evidence="10">
    <location>
        <begin position="46"/>
        <end position="83"/>
    </location>
</feature>
<keyword evidence="3 9" id="KW-1003">Cell membrane</keyword>
<evidence type="ECO:0000313" key="11">
    <source>
        <dbReference type="EMBL" id="AXG78673.1"/>
    </source>
</evidence>
<evidence type="ECO:0000256" key="8">
    <source>
        <dbReference type="ARBA" id="ARBA00023136"/>
    </source>
</evidence>
<reference evidence="12" key="1">
    <citation type="submission" date="2018-07" db="EMBL/GenBank/DDBJ databases">
        <authorList>
            <person name="Zhao J."/>
        </authorList>
    </citation>
    <scope>NUCLEOTIDE SEQUENCE [LARGE SCALE GENOMIC DNA]</scope>
    <source>
        <strain evidence="12">GSSD-12</strain>
    </source>
</reference>
<dbReference type="NCBIfam" id="TIGR01411">
    <property type="entry name" value="tatAE"/>
    <property type="match status" value="1"/>
</dbReference>
<dbReference type="KEGG" id="spad:DVK44_14215"/>
<comment type="similarity">
    <text evidence="9">Belongs to the TatA/E family.</text>
</comment>
<comment type="function">
    <text evidence="9">Part of the twin-arginine translocation (Tat) system that transports large folded proteins containing a characteristic twin-arginine motif in their signal peptide across membranes. TatA could form the protein-conducting channel of the Tat system.</text>
</comment>
<evidence type="ECO:0000256" key="3">
    <source>
        <dbReference type="ARBA" id="ARBA00022475"/>
    </source>
</evidence>
<accession>A0A345HPP9</accession>
<dbReference type="RefSeq" id="WP_114660013.1">
    <property type="nucleotide sequence ID" value="NZ_CP031194.1"/>
</dbReference>
<comment type="subcellular location">
    <subcellularLocation>
        <location evidence="1 9">Cell membrane</location>
        <topology evidence="1 9">Single-pass membrane protein</topology>
    </subcellularLocation>
</comment>
<dbReference type="Gene3D" id="1.20.5.3310">
    <property type="match status" value="1"/>
</dbReference>
<evidence type="ECO:0000256" key="5">
    <source>
        <dbReference type="ARBA" id="ARBA00022927"/>
    </source>
</evidence>
<protein>
    <recommendedName>
        <fullName evidence="9">Sec-independent protein translocase protein TatA</fullName>
    </recommendedName>
</protein>
<dbReference type="InterPro" id="IPR006312">
    <property type="entry name" value="TatA/E"/>
</dbReference>
<evidence type="ECO:0000256" key="9">
    <source>
        <dbReference type="HAMAP-Rule" id="MF_00236"/>
    </source>
</evidence>
<dbReference type="AlphaFoldDB" id="A0A345HPP9"/>
<dbReference type="HAMAP" id="MF_00236">
    <property type="entry name" value="TatA_E"/>
    <property type="match status" value="1"/>
</dbReference>
<evidence type="ECO:0000313" key="12">
    <source>
        <dbReference type="Proteomes" id="UP000253868"/>
    </source>
</evidence>
<keyword evidence="4 9" id="KW-0812">Transmembrane</keyword>
<gene>
    <name evidence="9 11" type="primary">tatA</name>
    <name evidence="11" type="ORF">DVK44_14215</name>
</gene>
<comment type="subunit">
    <text evidence="9">The Tat system comprises two distinct complexes: a TatABC complex, containing multiple copies of TatA, TatB and TatC subunits, and a separate TatA complex, containing only TatA subunits. Substrates initially bind to the TatABC complex, which probably triggers association of the separate TatA complex to form the active translocon.</text>
</comment>
<evidence type="ECO:0000256" key="2">
    <source>
        <dbReference type="ARBA" id="ARBA00022448"/>
    </source>
</evidence>
<feature type="transmembrane region" description="Helical" evidence="9">
    <location>
        <begin position="6"/>
        <end position="23"/>
    </location>
</feature>
<keyword evidence="7 9" id="KW-0811">Translocation</keyword>
<proteinExistence type="inferred from homology"/>
<dbReference type="Proteomes" id="UP000253868">
    <property type="component" value="Chromosome"/>
</dbReference>
<dbReference type="PANTHER" id="PTHR42982">
    <property type="entry name" value="SEC-INDEPENDENT PROTEIN TRANSLOCASE PROTEIN TATA"/>
    <property type="match status" value="1"/>
</dbReference>
<feature type="compositionally biased region" description="Low complexity" evidence="10">
    <location>
        <begin position="67"/>
        <end position="83"/>
    </location>
</feature>
<dbReference type="OrthoDB" id="5245163at2"/>
<dbReference type="Pfam" id="PF02416">
    <property type="entry name" value="TatA_B_E"/>
    <property type="match status" value="1"/>
</dbReference>
<dbReference type="EMBL" id="CP031194">
    <property type="protein sequence ID" value="AXG78673.1"/>
    <property type="molecule type" value="Genomic_DNA"/>
</dbReference>
<dbReference type="PANTHER" id="PTHR42982:SF8">
    <property type="entry name" value="SEC-INDEPENDENT PROTEIN TRANSLOCASE PROTEIN TATA"/>
    <property type="match status" value="1"/>
</dbReference>
<keyword evidence="2 9" id="KW-0813">Transport</keyword>
<dbReference type="GO" id="GO:0033281">
    <property type="term" value="C:TAT protein transport complex"/>
    <property type="evidence" value="ECO:0007669"/>
    <property type="project" value="UniProtKB-UniRule"/>
</dbReference>
<name>A0A345HPP9_9ACTN</name>
<evidence type="ECO:0000256" key="1">
    <source>
        <dbReference type="ARBA" id="ARBA00004162"/>
    </source>
</evidence>
<organism evidence="11 12">
    <name type="scientific">Streptomyces paludis</name>
    <dbReference type="NCBI Taxonomy" id="2282738"/>
    <lineage>
        <taxon>Bacteria</taxon>
        <taxon>Bacillati</taxon>
        <taxon>Actinomycetota</taxon>
        <taxon>Actinomycetes</taxon>
        <taxon>Kitasatosporales</taxon>
        <taxon>Streptomycetaceae</taxon>
        <taxon>Streptomyces</taxon>
    </lineage>
</organism>
<keyword evidence="5 9" id="KW-0653">Protein transport</keyword>
<sequence>MFRNAVEPWHLLVVAVVIIAMFGSKKLPDTARAVGKSMRILKSETKAMKEEGQASYAAPAPAPAPAPAAAAPAPAPAAAEEVAPSVVTPVTPVTSVTPAAADAPVTPGSPRA</sequence>
<dbReference type="InterPro" id="IPR003369">
    <property type="entry name" value="TatA/B/E"/>
</dbReference>